<evidence type="ECO:0000313" key="4">
    <source>
        <dbReference type="Proteomes" id="UP000824202"/>
    </source>
</evidence>
<feature type="signal peptide" evidence="1">
    <location>
        <begin position="1"/>
        <end position="19"/>
    </location>
</feature>
<comment type="caution">
    <text evidence="3">The sequence shown here is derived from an EMBL/GenBank/DDBJ whole genome shotgun (WGS) entry which is preliminary data.</text>
</comment>
<protein>
    <submittedName>
        <fullName evidence="3">PorT family protein</fullName>
    </submittedName>
</protein>
<reference evidence="3" key="1">
    <citation type="journal article" date="2021" name="PeerJ">
        <title>Extensive microbial diversity within the chicken gut microbiome revealed by metagenomics and culture.</title>
        <authorList>
            <person name="Gilroy R."/>
            <person name="Ravi A."/>
            <person name="Getino M."/>
            <person name="Pursley I."/>
            <person name="Horton D.L."/>
            <person name="Alikhan N.F."/>
            <person name="Baker D."/>
            <person name="Gharbi K."/>
            <person name="Hall N."/>
            <person name="Watson M."/>
            <person name="Adriaenssens E.M."/>
            <person name="Foster-Nyarko E."/>
            <person name="Jarju S."/>
            <person name="Secka A."/>
            <person name="Antonio M."/>
            <person name="Oren A."/>
            <person name="Chaudhuri R.R."/>
            <person name="La Ragione R."/>
            <person name="Hildebrand F."/>
            <person name="Pallen M.J."/>
        </authorList>
    </citation>
    <scope>NUCLEOTIDE SEQUENCE</scope>
    <source>
        <strain evidence="3">23274</strain>
    </source>
</reference>
<keyword evidence="1" id="KW-0732">Signal</keyword>
<dbReference type="InterPro" id="IPR036709">
    <property type="entry name" value="Autotransporte_beta_dom_sf"/>
</dbReference>
<gene>
    <name evidence="3" type="ORF">H9863_01330</name>
</gene>
<feature type="domain" description="Outer membrane protein beta-barrel" evidence="2">
    <location>
        <begin position="22"/>
        <end position="175"/>
    </location>
</feature>
<dbReference type="SUPFAM" id="SSF103515">
    <property type="entry name" value="Autotransporter"/>
    <property type="match status" value="1"/>
</dbReference>
<evidence type="ECO:0000256" key="1">
    <source>
        <dbReference type="SAM" id="SignalP"/>
    </source>
</evidence>
<name>A0A9D1UYG7_9BACT</name>
<evidence type="ECO:0000259" key="2">
    <source>
        <dbReference type="Pfam" id="PF13568"/>
    </source>
</evidence>
<evidence type="ECO:0000313" key="3">
    <source>
        <dbReference type="EMBL" id="HIX02745.1"/>
    </source>
</evidence>
<reference evidence="3" key="2">
    <citation type="submission" date="2021-04" db="EMBL/GenBank/DDBJ databases">
        <authorList>
            <person name="Gilroy R."/>
        </authorList>
    </citation>
    <scope>NUCLEOTIDE SEQUENCE</scope>
    <source>
        <strain evidence="3">23274</strain>
    </source>
</reference>
<dbReference type="AlphaFoldDB" id="A0A9D1UYG7"/>
<dbReference type="InterPro" id="IPR025665">
    <property type="entry name" value="Beta-barrel_OMP_2"/>
</dbReference>
<dbReference type="EMBL" id="DXFT01000024">
    <property type="protein sequence ID" value="HIX02745.1"/>
    <property type="molecule type" value="Genomic_DNA"/>
</dbReference>
<sequence>MKKLALILCVCLCGFAAMADSPLNIGIHGGTSSNRINFKDLTSAIGSRAGQGYMIGAFMRINLGALYLEPALNFSHKKSIAEGIQPNAGEERPTITLKNNTFNIPVMVGLQLLDLSIAKLRVFVGPQYSVGKLKNLKELGNIDQNKSNWSGKVGVGLDIWKLTFDIDYEKGFNKIAHELKAPRSFNFTLGLKII</sequence>
<organism evidence="3 4">
    <name type="scientific">Candidatus Odoribacter faecigallinarum</name>
    <dbReference type="NCBI Taxonomy" id="2838706"/>
    <lineage>
        <taxon>Bacteria</taxon>
        <taxon>Pseudomonadati</taxon>
        <taxon>Bacteroidota</taxon>
        <taxon>Bacteroidia</taxon>
        <taxon>Bacteroidales</taxon>
        <taxon>Odoribacteraceae</taxon>
        <taxon>Odoribacter</taxon>
    </lineage>
</organism>
<dbReference type="Proteomes" id="UP000824202">
    <property type="component" value="Unassembled WGS sequence"/>
</dbReference>
<proteinExistence type="predicted"/>
<feature type="chain" id="PRO_5038497931" evidence="1">
    <location>
        <begin position="20"/>
        <end position="194"/>
    </location>
</feature>
<accession>A0A9D1UYG7</accession>
<dbReference type="Pfam" id="PF13568">
    <property type="entry name" value="OMP_b-brl_2"/>
    <property type="match status" value="1"/>
</dbReference>